<accession>B9XRU8</accession>
<reference evidence="1 2" key="1">
    <citation type="journal article" date="2011" name="J. Bacteriol.">
        <title>Genome sequence of 'Pedosphaera parvula' Ellin514, an aerobic Verrucomicrobial isolate from pasture soil.</title>
        <authorList>
            <person name="Kant R."/>
            <person name="van Passel M.W."/>
            <person name="Sangwan P."/>
            <person name="Palva A."/>
            <person name="Lucas S."/>
            <person name="Copeland A."/>
            <person name="Lapidus A."/>
            <person name="Glavina Del Rio T."/>
            <person name="Dalin E."/>
            <person name="Tice H."/>
            <person name="Bruce D."/>
            <person name="Goodwin L."/>
            <person name="Pitluck S."/>
            <person name="Chertkov O."/>
            <person name="Larimer F.W."/>
            <person name="Land M.L."/>
            <person name="Hauser L."/>
            <person name="Brettin T.S."/>
            <person name="Detter J.C."/>
            <person name="Han S."/>
            <person name="de Vos W.M."/>
            <person name="Janssen P.H."/>
            <person name="Smidt H."/>
        </authorList>
    </citation>
    <scope>NUCLEOTIDE SEQUENCE [LARGE SCALE GENOMIC DNA]</scope>
    <source>
        <strain evidence="1 2">Ellin514</strain>
    </source>
</reference>
<organism evidence="1 2">
    <name type="scientific">Pedosphaera parvula (strain Ellin514)</name>
    <dbReference type="NCBI Taxonomy" id="320771"/>
    <lineage>
        <taxon>Bacteria</taxon>
        <taxon>Pseudomonadati</taxon>
        <taxon>Verrucomicrobiota</taxon>
        <taxon>Pedosphaerae</taxon>
        <taxon>Pedosphaerales</taxon>
        <taxon>Pedosphaeraceae</taxon>
        <taxon>Pedosphaera</taxon>
    </lineage>
</organism>
<evidence type="ECO:0008006" key="3">
    <source>
        <dbReference type="Google" id="ProtNLM"/>
    </source>
</evidence>
<comment type="caution">
    <text evidence="1">The sequence shown here is derived from an EMBL/GenBank/DDBJ whole genome shotgun (WGS) entry which is preliminary data.</text>
</comment>
<dbReference type="EMBL" id="ABOX02000069">
    <property type="protein sequence ID" value="EEF57407.1"/>
    <property type="molecule type" value="Genomic_DNA"/>
</dbReference>
<protein>
    <recommendedName>
        <fullName evidence="3">DNA primase</fullName>
    </recommendedName>
</protein>
<dbReference type="Proteomes" id="UP000003688">
    <property type="component" value="Unassembled WGS sequence"/>
</dbReference>
<evidence type="ECO:0000313" key="2">
    <source>
        <dbReference type="Proteomes" id="UP000003688"/>
    </source>
</evidence>
<name>B9XRU8_PEDPL</name>
<dbReference type="RefSeq" id="WP_007418531.1">
    <property type="nucleotide sequence ID" value="NZ_ABOX02000069.1"/>
</dbReference>
<evidence type="ECO:0000313" key="1">
    <source>
        <dbReference type="EMBL" id="EEF57407.1"/>
    </source>
</evidence>
<dbReference type="AlphaFoldDB" id="B9XRU8"/>
<sequence length="159" mass="18264">EDGTTYPKIVEHLAGVGYPDISERNVSAWFLGGFEDWKEEQRRLAGMKVDAEFAQSVMAQHPECPVQEAGIKILGTQLFGMLSRFDLARLRAELEEGDPKTYMELLKAFVLVNRRSLELEKFKAKVEKQRETLEQELSRGEGGIRPETLRRIEKELRLL</sequence>
<proteinExistence type="predicted"/>
<keyword evidence="2" id="KW-1185">Reference proteome</keyword>
<feature type="non-terminal residue" evidence="1">
    <location>
        <position position="1"/>
    </location>
</feature>
<gene>
    <name evidence="1" type="ORF">Cflav_PD0252</name>
</gene>